<dbReference type="Proteomes" id="UP000053923">
    <property type="component" value="Unassembled WGS sequence"/>
</dbReference>
<name>A0A101JGT5_9ACTN</name>
<dbReference type="AlphaFoldDB" id="A0A101JGT5"/>
<reference evidence="2" key="1">
    <citation type="submission" date="2015-10" db="EMBL/GenBank/DDBJ databases">
        <authorList>
            <person name="Ju K.-S."/>
            <person name="Doroghazi J.R."/>
            <person name="Metcalf W.W."/>
        </authorList>
    </citation>
    <scope>NUCLEOTIDE SEQUENCE [LARGE SCALE GENOMIC DNA]</scope>
    <source>
        <strain evidence="2">NRRL 3151</strain>
    </source>
</reference>
<gene>
    <name evidence="1" type="ORF">ADL12_32240</name>
</gene>
<sequence length="61" mass="6731">MSDHIHLSLRERSQVEVARLTLTEIDGTRLADAATAAHLVGRIEHSLRNLIAIVDTRDGQS</sequence>
<keyword evidence="2" id="KW-1185">Reference proteome</keyword>
<dbReference type="RefSeq" id="WP_062708457.1">
    <property type="nucleotide sequence ID" value="NZ_LLZG01000361.1"/>
</dbReference>
<dbReference type="EMBL" id="LLZG01000361">
    <property type="protein sequence ID" value="KUL26629.1"/>
    <property type="molecule type" value="Genomic_DNA"/>
</dbReference>
<proteinExistence type="predicted"/>
<organism evidence="1 2">
    <name type="scientific">Streptomyces regalis</name>
    <dbReference type="NCBI Taxonomy" id="68262"/>
    <lineage>
        <taxon>Bacteria</taxon>
        <taxon>Bacillati</taxon>
        <taxon>Actinomycetota</taxon>
        <taxon>Actinomycetes</taxon>
        <taxon>Kitasatosporales</taxon>
        <taxon>Streptomycetaceae</taxon>
        <taxon>Streptomyces</taxon>
    </lineage>
</organism>
<evidence type="ECO:0000313" key="2">
    <source>
        <dbReference type="Proteomes" id="UP000053923"/>
    </source>
</evidence>
<comment type="caution">
    <text evidence="1">The sequence shown here is derived from an EMBL/GenBank/DDBJ whole genome shotgun (WGS) entry which is preliminary data.</text>
</comment>
<protein>
    <submittedName>
        <fullName evidence="1">Uncharacterized protein</fullName>
    </submittedName>
</protein>
<accession>A0A101JGT5</accession>
<evidence type="ECO:0000313" key="1">
    <source>
        <dbReference type="EMBL" id="KUL26629.1"/>
    </source>
</evidence>